<reference evidence="2 3" key="2">
    <citation type="submission" date="2024-07" db="EMBL/GenBank/DDBJ databases">
        <authorList>
            <person name="Akdeniz Z."/>
        </authorList>
    </citation>
    <scope>NUCLEOTIDE SEQUENCE [LARGE SCALE GENOMIC DNA]</scope>
</reference>
<keyword evidence="3" id="KW-1185">Reference proteome</keyword>
<dbReference type="EMBL" id="CATOUU010000369">
    <property type="protein sequence ID" value="CAI9926438.1"/>
    <property type="molecule type" value="Genomic_DNA"/>
</dbReference>
<accession>A0AA86NUY3</accession>
<name>A0AA86NUY3_9EUKA</name>
<reference evidence="1" key="1">
    <citation type="submission" date="2023-06" db="EMBL/GenBank/DDBJ databases">
        <authorList>
            <person name="Kurt Z."/>
        </authorList>
    </citation>
    <scope>NUCLEOTIDE SEQUENCE</scope>
</reference>
<evidence type="ECO:0000313" key="3">
    <source>
        <dbReference type="Proteomes" id="UP001642409"/>
    </source>
</evidence>
<gene>
    <name evidence="1" type="ORF">HINF_LOCUS14083</name>
    <name evidence="2" type="ORF">HINF_LOCUS18023</name>
</gene>
<dbReference type="Proteomes" id="UP001642409">
    <property type="component" value="Unassembled WGS sequence"/>
</dbReference>
<comment type="caution">
    <text evidence="1">The sequence shown here is derived from an EMBL/GenBank/DDBJ whole genome shotgun (WGS) entry which is preliminary data.</text>
</comment>
<dbReference type="AlphaFoldDB" id="A0AA86NUY3"/>
<organism evidence="1">
    <name type="scientific">Hexamita inflata</name>
    <dbReference type="NCBI Taxonomy" id="28002"/>
    <lineage>
        <taxon>Eukaryota</taxon>
        <taxon>Metamonada</taxon>
        <taxon>Diplomonadida</taxon>
        <taxon>Hexamitidae</taxon>
        <taxon>Hexamitinae</taxon>
        <taxon>Hexamita</taxon>
    </lineage>
</organism>
<evidence type="ECO:0000313" key="1">
    <source>
        <dbReference type="EMBL" id="CAI9926438.1"/>
    </source>
</evidence>
<proteinExistence type="predicted"/>
<protein>
    <submittedName>
        <fullName evidence="2">Hypothetical_protein</fullName>
    </submittedName>
</protein>
<evidence type="ECO:0000313" key="2">
    <source>
        <dbReference type="EMBL" id="CAL6002659.1"/>
    </source>
</evidence>
<dbReference type="EMBL" id="CAXDID020000046">
    <property type="protein sequence ID" value="CAL6002659.1"/>
    <property type="molecule type" value="Genomic_DNA"/>
</dbReference>
<sequence length="134" mass="15779">MEEYQEMINLLNKQLIIQKITIEEQNRHIKKQQDEILLLAKKNKSKEECSDISNTIQLQNLSFELSKEVNWLRQALDHQILKSFSQDKQLNQLQKSATLGAQPFSSASKTKAMVKKFYDQVDEFPIYKFDQSKK</sequence>